<organism evidence="2 3">
    <name type="scientific">Meganyctiphanes norvegica</name>
    <name type="common">Northern krill</name>
    <name type="synonym">Thysanopoda norvegica</name>
    <dbReference type="NCBI Taxonomy" id="48144"/>
    <lineage>
        <taxon>Eukaryota</taxon>
        <taxon>Metazoa</taxon>
        <taxon>Ecdysozoa</taxon>
        <taxon>Arthropoda</taxon>
        <taxon>Crustacea</taxon>
        <taxon>Multicrustacea</taxon>
        <taxon>Malacostraca</taxon>
        <taxon>Eumalacostraca</taxon>
        <taxon>Eucarida</taxon>
        <taxon>Euphausiacea</taxon>
        <taxon>Euphausiidae</taxon>
        <taxon>Meganyctiphanes</taxon>
    </lineage>
</organism>
<feature type="region of interest" description="Disordered" evidence="1">
    <location>
        <begin position="182"/>
        <end position="202"/>
    </location>
</feature>
<evidence type="ECO:0000313" key="3">
    <source>
        <dbReference type="Proteomes" id="UP001497623"/>
    </source>
</evidence>
<accession>A0AAV2RH65</accession>
<dbReference type="AlphaFoldDB" id="A0AAV2RH65"/>
<evidence type="ECO:0000256" key="1">
    <source>
        <dbReference type="SAM" id="MobiDB-lite"/>
    </source>
</evidence>
<gene>
    <name evidence="2" type="ORF">MNOR_LOCUS23425</name>
</gene>
<dbReference type="Proteomes" id="UP001497623">
    <property type="component" value="Unassembled WGS sequence"/>
</dbReference>
<dbReference type="EMBL" id="CAXKWB010020638">
    <property type="protein sequence ID" value="CAL4122703.1"/>
    <property type="molecule type" value="Genomic_DNA"/>
</dbReference>
<name>A0AAV2RH65_MEGNR</name>
<reference evidence="2 3" key="1">
    <citation type="submission" date="2024-05" db="EMBL/GenBank/DDBJ databases">
        <authorList>
            <person name="Wallberg A."/>
        </authorList>
    </citation>
    <scope>NUCLEOTIDE SEQUENCE [LARGE SCALE GENOMIC DNA]</scope>
</reference>
<feature type="non-terminal residue" evidence="2">
    <location>
        <position position="1"/>
    </location>
</feature>
<proteinExistence type="predicted"/>
<protein>
    <submittedName>
        <fullName evidence="2">Uncharacterized protein</fullName>
    </submittedName>
</protein>
<keyword evidence="3" id="KW-1185">Reference proteome</keyword>
<comment type="caution">
    <text evidence="2">The sequence shown here is derived from an EMBL/GenBank/DDBJ whole genome shotgun (WGS) entry which is preliminary data.</text>
</comment>
<evidence type="ECO:0000313" key="2">
    <source>
        <dbReference type="EMBL" id="CAL4122703.1"/>
    </source>
</evidence>
<sequence length="261" mass="27367">VTTTTPAPITTSPPPVTCLLIGNTCGENNDGVCRVGTCNPGEMETHDTIFCSGDYCSCCVSKLPTTPPAATTTSKLHETCALIGNICGEHSDGLCRNGPCNYDETECYDNSCSGAYCRCCVPRADKCISLGNTCGESNNGVCKATACNYREIKIYDTLCSGSTCNCCVAVIIGTPPPTATTNPTITATIPSTTSTTTPTIGSNNMNITTSTSDITSTTSTPCAKDPEDFLHILKCYIVQGWLSLSLKLEESDNCTDSGTYP</sequence>